<organism evidence="2 3">
    <name type="scientific">Triparma laevis f. inornata</name>
    <dbReference type="NCBI Taxonomy" id="1714386"/>
    <lineage>
        <taxon>Eukaryota</taxon>
        <taxon>Sar</taxon>
        <taxon>Stramenopiles</taxon>
        <taxon>Ochrophyta</taxon>
        <taxon>Bolidophyceae</taxon>
        <taxon>Parmales</taxon>
        <taxon>Triparmaceae</taxon>
        <taxon>Triparma</taxon>
    </lineage>
</organism>
<feature type="compositionally biased region" description="Basic residues" evidence="1">
    <location>
        <begin position="609"/>
        <end position="628"/>
    </location>
</feature>
<name>A0A9W6ZYF7_9STRA</name>
<evidence type="ECO:0000313" key="3">
    <source>
        <dbReference type="Proteomes" id="UP001162640"/>
    </source>
</evidence>
<accession>A0A9W6ZYF7</accession>
<dbReference type="EMBL" id="BLQM01000062">
    <property type="protein sequence ID" value="GMH58150.1"/>
    <property type="molecule type" value="Genomic_DNA"/>
</dbReference>
<gene>
    <name evidence="2" type="ORF">TL16_g02549</name>
</gene>
<proteinExistence type="predicted"/>
<feature type="region of interest" description="Disordered" evidence="1">
    <location>
        <begin position="609"/>
        <end position="630"/>
    </location>
</feature>
<dbReference type="AlphaFoldDB" id="A0A9W6ZYF7"/>
<evidence type="ECO:0000256" key="1">
    <source>
        <dbReference type="SAM" id="MobiDB-lite"/>
    </source>
</evidence>
<reference evidence="3" key="1">
    <citation type="journal article" date="2023" name="Commun. Biol.">
        <title>Genome analysis of Parmales, the sister group of diatoms, reveals the evolutionary specialization of diatoms from phago-mixotrophs to photoautotrophs.</title>
        <authorList>
            <person name="Ban H."/>
            <person name="Sato S."/>
            <person name="Yoshikawa S."/>
            <person name="Yamada K."/>
            <person name="Nakamura Y."/>
            <person name="Ichinomiya M."/>
            <person name="Sato N."/>
            <person name="Blanc-Mathieu R."/>
            <person name="Endo H."/>
            <person name="Kuwata A."/>
            <person name="Ogata H."/>
        </authorList>
    </citation>
    <scope>NUCLEOTIDE SEQUENCE [LARGE SCALE GENOMIC DNA]</scope>
</reference>
<feature type="region of interest" description="Disordered" evidence="1">
    <location>
        <begin position="122"/>
        <end position="163"/>
    </location>
</feature>
<dbReference type="Proteomes" id="UP001162640">
    <property type="component" value="Unassembled WGS sequence"/>
</dbReference>
<feature type="compositionally biased region" description="Acidic residues" evidence="1">
    <location>
        <begin position="128"/>
        <end position="141"/>
    </location>
</feature>
<comment type="caution">
    <text evidence="2">The sequence shown here is derived from an EMBL/GenBank/DDBJ whole genome shotgun (WGS) entry which is preliminary data.</text>
</comment>
<evidence type="ECO:0000313" key="2">
    <source>
        <dbReference type="EMBL" id="GMH58150.1"/>
    </source>
</evidence>
<sequence>MPVRIYNPGISADLRPTATRAGFTASDGYSVHHHVSYAESLARNPTVTSRTSKAIRADTRMDAHAKLKLHTEQEAKSMSGQRADFWKPYKPLGNMSSVLHLKVVRITEDHLTGDRTKKILKLHNAKDEESEEEEEDEEEEWMNNGKSESDSKKPAPPKTNKTNVKISFNRVMNLARSIDYKMIRARVKEGTKIAKFVAAGTPIQNHLTQRTVNECIDFAIEQVASNPDKREVEVTLYEILRKYDYGGGRDESEIGRSESRNHRASLTVSDKLNSALTTAPLPDQPINVRTDRRAAGITSRNRRNFLNNAAVVQSVKAEANGHPNTNNNSASNSQRNSHSLIALPVASASAHRAEIEEDHLSAVESLYRTVKGIFASRKAFEQSLHRHLTEIDFSWPQHILDRSNAFLSEPAHNLPTIMHRFSTALDEYSSVVLSPETDRRHRADTTFTTTGSYYSDEETNLEMEEPVLILTTPRTFATHKAELVNNARIAASNRSQTTSTRLHNSLWFIQVLRTVHSASKGKQLPVSLLTLLHCIRKLIVSGFDMTLTLLLKLYLKVLTPGDHKSHIVYTSIRSLNKHLSFSPSEYLQWLKENNIVPLGSLIREVKKMQNRSKARGSQRTHHRRKKKTNVSSLRTLECVVDRIEEP</sequence>
<protein>
    <submittedName>
        <fullName evidence="2">Uncharacterized protein</fullName>
    </submittedName>
</protein>